<evidence type="ECO:0000256" key="1">
    <source>
        <dbReference type="ARBA" id="ARBA00004442"/>
    </source>
</evidence>
<dbReference type="InterPro" id="IPR036942">
    <property type="entry name" value="Beta-barrel_TonB_sf"/>
</dbReference>
<dbReference type="EMBL" id="UGCD01000002">
    <property type="protein sequence ID" value="STI20493.1"/>
    <property type="molecule type" value="Genomic_DNA"/>
</dbReference>
<dbReference type="Gene3D" id="2.40.170.20">
    <property type="entry name" value="TonB-dependent receptor, beta-barrel domain"/>
    <property type="match status" value="1"/>
</dbReference>
<sequence>MPILMVMMLLPMVIPETQAQTDNDGFLSKTLYGALEHNFTDAWSGFVRGYGYDNRTNYDAYYSPGSPLLDTRKLYSQSWDAGLRYNGELIKSQLITSYSHSKDYNYDPHYGRYDSSATLDEMKQYTVQWANQCHRWSR</sequence>
<evidence type="ECO:0000313" key="4">
    <source>
        <dbReference type="EMBL" id="STI20493.1"/>
    </source>
</evidence>
<name>A0A376RRL7_ECOLX</name>
<dbReference type="Proteomes" id="UP000254159">
    <property type="component" value="Unassembled WGS sequence"/>
</dbReference>
<evidence type="ECO:0000256" key="2">
    <source>
        <dbReference type="ARBA" id="ARBA00023136"/>
    </source>
</evidence>
<evidence type="ECO:0000313" key="5">
    <source>
        <dbReference type="Proteomes" id="UP000254159"/>
    </source>
</evidence>
<keyword evidence="2" id="KW-0472">Membrane</keyword>
<accession>A0A376RRL7</accession>
<dbReference type="SUPFAM" id="SSF56935">
    <property type="entry name" value="Porins"/>
    <property type="match status" value="1"/>
</dbReference>
<proteinExistence type="predicted"/>
<keyword evidence="3" id="KW-0998">Cell outer membrane</keyword>
<organism evidence="4 5">
    <name type="scientific">Escherichia coli</name>
    <dbReference type="NCBI Taxonomy" id="562"/>
    <lineage>
        <taxon>Bacteria</taxon>
        <taxon>Pseudomonadati</taxon>
        <taxon>Pseudomonadota</taxon>
        <taxon>Gammaproteobacteria</taxon>
        <taxon>Enterobacterales</taxon>
        <taxon>Enterobacteriaceae</taxon>
        <taxon>Escherichia</taxon>
    </lineage>
</organism>
<protein>
    <submittedName>
        <fullName evidence="4">Vitamin B12/cobalamin outer membrane transporter</fullName>
    </submittedName>
</protein>
<dbReference type="AlphaFoldDB" id="A0A376RRL7"/>
<dbReference type="GO" id="GO:0009279">
    <property type="term" value="C:cell outer membrane"/>
    <property type="evidence" value="ECO:0007669"/>
    <property type="project" value="UniProtKB-SubCell"/>
</dbReference>
<reference evidence="4 5" key="1">
    <citation type="submission" date="2018-06" db="EMBL/GenBank/DDBJ databases">
        <authorList>
            <consortium name="Pathogen Informatics"/>
            <person name="Doyle S."/>
        </authorList>
    </citation>
    <scope>NUCLEOTIDE SEQUENCE [LARGE SCALE GENOMIC DNA]</scope>
    <source>
        <strain evidence="4 5">NCTC10865</strain>
    </source>
</reference>
<gene>
    <name evidence="4" type="primary">btuB_2</name>
    <name evidence="4" type="ORF">NCTC10865_05918</name>
</gene>
<comment type="subcellular location">
    <subcellularLocation>
        <location evidence="1">Cell outer membrane</location>
    </subcellularLocation>
</comment>
<evidence type="ECO:0000256" key="3">
    <source>
        <dbReference type="ARBA" id="ARBA00023237"/>
    </source>
</evidence>